<dbReference type="EMBL" id="BAAAQW010000003">
    <property type="protein sequence ID" value="GAA2199026.1"/>
    <property type="molecule type" value="Genomic_DNA"/>
</dbReference>
<dbReference type="PROSITE" id="PS51725">
    <property type="entry name" value="ABM"/>
    <property type="match status" value="1"/>
</dbReference>
<reference evidence="2 3" key="1">
    <citation type="journal article" date="2019" name="Int. J. Syst. Evol. Microbiol.">
        <title>The Global Catalogue of Microorganisms (GCM) 10K type strain sequencing project: providing services to taxonomists for standard genome sequencing and annotation.</title>
        <authorList>
            <consortium name="The Broad Institute Genomics Platform"/>
            <consortium name="The Broad Institute Genome Sequencing Center for Infectious Disease"/>
            <person name="Wu L."/>
            <person name="Ma J."/>
        </authorList>
    </citation>
    <scope>NUCLEOTIDE SEQUENCE [LARGE SCALE GENOMIC DNA]</scope>
    <source>
        <strain evidence="2 3">JCM 16034</strain>
    </source>
</reference>
<proteinExistence type="predicted"/>
<sequence>MMESYQLGRLATMTDPVRLKATFIPNEGEFFRVKLALDIAIEEVQREPGCLQYEITEESEDRIILSELWASEEELDAHSKGAAVQDLNESLSALLAEPVKVERV</sequence>
<keyword evidence="3" id="KW-1185">Reference proteome</keyword>
<evidence type="ECO:0000313" key="3">
    <source>
        <dbReference type="Proteomes" id="UP001500432"/>
    </source>
</evidence>
<comment type="caution">
    <text evidence="2">The sequence shown here is derived from an EMBL/GenBank/DDBJ whole genome shotgun (WGS) entry which is preliminary data.</text>
</comment>
<accession>A0ABN3BQ06</accession>
<dbReference type="InterPro" id="IPR007138">
    <property type="entry name" value="ABM_dom"/>
</dbReference>
<dbReference type="SUPFAM" id="SSF54909">
    <property type="entry name" value="Dimeric alpha+beta barrel"/>
    <property type="match status" value="1"/>
</dbReference>
<dbReference type="Proteomes" id="UP001500432">
    <property type="component" value="Unassembled WGS sequence"/>
</dbReference>
<dbReference type="InterPro" id="IPR011008">
    <property type="entry name" value="Dimeric_a/b-barrel"/>
</dbReference>
<protein>
    <recommendedName>
        <fullName evidence="1">ABM domain-containing protein</fullName>
    </recommendedName>
</protein>
<evidence type="ECO:0000313" key="2">
    <source>
        <dbReference type="EMBL" id="GAA2199026.1"/>
    </source>
</evidence>
<gene>
    <name evidence="2" type="ORF">GCM10009849_13960</name>
</gene>
<evidence type="ECO:0000259" key="1">
    <source>
        <dbReference type="PROSITE" id="PS51725"/>
    </source>
</evidence>
<dbReference type="Gene3D" id="3.30.70.100">
    <property type="match status" value="1"/>
</dbReference>
<organism evidence="2 3">
    <name type="scientific">Sinomonas flava</name>
    <dbReference type="NCBI Taxonomy" id="496857"/>
    <lineage>
        <taxon>Bacteria</taxon>
        <taxon>Bacillati</taxon>
        <taxon>Actinomycetota</taxon>
        <taxon>Actinomycetes</taxon>
        <taxon>Micrococcales</taxon>
        <taxon>Micrococcaceae</taxon>
        <taxon>Sinomonas</taxon>
    </lineage>
</organism>
<name>A0ABN3BQ06_9MICC</name>
<feature type="domain" description="ABM" evidence="1">
    <location>
        <begin position="17"/>
        <end position="104"/>
    </location>
</feature>
<dbReference type="Pfam" id="PF03992">
    <property type="entry name" value="ABM"/>
    <property type="match status" value="1"/>
</dbReference>